<sequence>MVNQARFF</sequence>
<reference evidence="1" key="1">
    <citation type="submission" date="2014-11" db="EMBL/GenBank/DDBJ databases">
        <authorList>
            <person name="Amaro Gonzalez C."/>
        </authorList>
    </citation>
    <scope>NUCLEOTIDE SEQUENCE</scope>
</reference>
<reference evidence="1" key="2">
    <citation type="journal article" date="2015" name="Fish Shellfish Immunol.">
        <title>Early steps in the European eel (Anguilla anguilla)-Vibrio vulnificus interaction in the gills: Role of the RtxA13 toxin.</title>
        <authorList>
            <person name="Callol A."/>
            <person name="Pajuelo D."/>
            <person name="Ebbesson L."/>
            <person name="Teles M."/>
            <person name="MacKenzie S."/>
            <person name="Amaro C."/>
        </authorList>
    </citation>
    <scope>NUCLEOTIDE SEQUENCE</scope>
</reference>
<organism evidence="1">
    <name type="scientific">Anguilla anguilla</name>
    <name type="common">European freshwater eel</name>
    <name type="synonym">Muraena anguilla</name>
    <dbReference type="NCBI Taxonomy" id="7936"/>
    <lineage>
        <taxon>Eukaryota</taxon>
        <taxon>Metazoa</taxon>
        <taxon>Chordata</taxon>
        <taxon>Craniata</taxon>
        <taxon>Vertebrata</taxon>
        <taxon>Euteleostomi</taxon>
        <taxon>Actinopterygii</taxon>
        <taxon>Neopterygii</taxon>
        <taxon>Teleostei</taxon>
        <taxon>Anguilliformes</taxon>
        <taxon>Anguillidae</taxon>
        <taxon>Anguilla</taxon>
    </lineage>
</organism>
<protein>
    <submittedName>
        <fullName evidence="1">Uncharacterized protein</fullName>
    </submittedName>
</protein>
<proteinExistence type="predicted"/>
<accession>A0A0E9VH32</accession>
<dbReference type="EMBL" id="GBXM01031852">
    <property type="protein sequence ID" value="JAH76725.1"/>
    <property type="molecule type" value="Transcribed_RNA"/>
</dbReference>
<evidence type="ECO:0000313" key="1">
    <source>
        <dbReference type="EMBL" id="JAH76725.1"/>
    </source>
</evidence>
<name>A0A0E9VH32_ANGAN</name>